<gene>
    <name evidence="1" type="ORF">H4075_21215</name>
</gene>
<dbReference type="AlphaFoldDB" id="A0A7G5XGE3"/>
<dbReference type="RefSeq" id="WP_182802840.1">
    <property type="nucleotide sequence ID" value="NZ_CP060007.1"/>
</dbReference>
<reference evidence="2" key="1">
    <citation type="submission" date="2020-08" db="EMBL/GenBank/DDBJ databases">
        <title>Lacibacter sp. S13-6-6 genome sequencing.</title>
        <authorList>
            <person name="Jin L."/>
        </authorList>
    </citation>
    <scope>NUCLEOTIDE SEQUENCE [LARGE SCALE GENOMIC DNA]</scope>
    <source>
        <strain evidence="2">S13-6-6</strain>
    </source>
</reference>
<evidence type="ECO:0008006" key="3">
    <source>
        <dbReference type="Google" id="ProtNLM"/>
    </source>
</evidence>
<keyword evidence="2" id="KW-1185">Reference proteome</keyword>
<name>A0A7G5XGE3_9BACT</name>
<dbReference type="KEGG" id="lacs:H4075_21215"/>
<dbReference type="EMBL" id="CP060007">
    <property type="protein sequence ID" value="QNA44546.1"/>
    <property type="molecule type" value="Genomic_DNA"/>
</dbReference>
<accession>A0A7G5XGE3</accession>
<dbReference type="SUPFAM" id="SSF54427">
    <property type="entry name" value="NTF2-like"/>
    <property type="match status" value="1"/>
</dbReference>
<dbReference type="Gene3D" id="3.10.450.50">
    <property type="match status" value="1"/>
</dbReference>
<dbReference type="Proteomes" id="UP000515344">
    <property type="component" value="Chromosome"/>
</dbReference>
<evidence type="ECO:0000313" key="2">
    <source>
        <dbReference type="Proteomes" id="UP000515344"/>
    </source>
</evidence>
<protein>
    <recommendedName>
        <fullName evidence="3">Nuclear transport factor 2 family protein</fullName>
    </recommendedName>
</protein>
<sequence>MKKFILIIFVLSTITGLSQQSAETEKKIILEKVNLFFQSLENQDTALYSSLFLPEAQGWAVRLRNDSIIYTSWRNSDRVKRLINPSAIVQEKLISYEIKVHEQIAMAWVPYTLSISGKFSHCGVDLFTFIKTSQGWKINSCSFTIEPNGCGVFEPKEKQGNH</sequence>
<evidence type="ECO:0000313" key="1">
    <source>
        <dbReference type="EMBL" id="QNA44546.1"/>
    </source>
</evidence>
<proteinExistence type="predicted"/>
<organism evidence="1 2">
    <name type="scientific">Lacibacter sediminis</name>
    <dbReference type="NCBI Taxonomy" id="2760713"/>
    <lineage>
        <taxon>Bacteria</taxon>
        <taxon>Pseudomonadati</taxon>
        <taxon>Bacteroidota</taxon>
        <taxon>Chitinophagia</taxon>
        <taxon>Chitinophagales</taxon>
        <taxon>Chitinophagaceae</taxon>
        <taxon>Lacibacter</taxon>
    </lineage>
</organism>
<dbReference type="InterPro" id="IPR032710">
    <property type="entry name" value="NTF2-like_dom_sf"/>
</dbReference>